<reference evidence="2 3" key="1">
    <citation type="submission" date="2023-04" db="EMBL/GenBank/DDBJ databases">
        <title>Two novel species of Flavobacterium.</title>
        <authorList>
            <person name="Liu Q."/>
            <person name="Xin Y.-H."/>
        </authorList>
    </citation>
    <scope>NUCLEOTIDE SEQUENCE [LARGE SCALE GENOMIC DNA]</scope>
    <source>
        <strain evidence="2 3">LB2P87</strain>
    </source>
</reference>
<evidence type="ECO:0000313" key="3">
    <source>
        <dbReference type="Proteomes" id="UP001228643"/>
    </source>
</evidence>
<evidence type="ECO:0000256" key="1">
    <source>
        <dbReference type="SAM" id="SignalP"/>
    </source>
</evidence>
<dbReference type="AlphaFoldDB" id="A0AAW6TRM0"/>
<dbReference type="RefSeq" id="WP_282716011.1">
    <property type="nucleotide sequence ID" value="NZ_JASCRV010000002.1"/>
</dbReference>
<dbReference type="EMBL" id="JASCRY010000002">
    <property type="protein sequence ID" value="MDI5949757.1"/>
    <property type="molecule type" value="Genomic_DNA"/>
</dbReference>
<proteinExistence type="predicted"/>
<keyword evidence="1" id="KW-0732">Signal</keyword>
<feature type="signal peptide" evidence="1">
    <location>
        <begin position="1"/>
        <end position="23"/>
    </location>
</feature>
<evidence type="ECO:0008006" key="4">
    <source>
        <dbReference type="Google" id="ProtNLM"/>
    </source>
</evidence>
<comment type="caution">
    <text evidence="2">The sequence shown here is derived from an EMBL/GenBank/DDBJ whole genome shotgun (WGS) entry which is preliminary data.</text>
</comment>
<sequence>MKNFRLQAAVIVLLVSTAFTSCSDDDNTPNTVTKTSLVTKVEGAVTGDINVEVPLTVTFSVDNNCGSYNKFIETAAANTKTIEVESKYEGADCGTTPTSKTVVYKFKSTAVGTYNLKFKKTATEFVTHTIVID</sequence>
<name>A0AAW6TRM0_9FLAO</name>
<feature type="chain" id="PRO_5043868558" description="GOLD domain-containing protein" evidence="1">
    <location>
        <begin position="24"/>
        <end position="133"/>
    </location>
</feature>
<organism evidence="2 3">
    <name type="scientific">Flavobacterium yafengii</name>
    <dbReference type="NCBI Taxonomy" id="3041253"/>
    <lineage>
        <taxon>Bacteria</taxon>
        <taxon>Pseudomonadati</taxon>
        <taxon>Bacteroidota</taxon>
        <taxon>Flavobacteriia</taxon>
        <taxon>Flavobacteriales</taxon>
        <taxon>Flavobacteriaceae</taxon>
        <taxon>Flavobacterium</taxon>
    </lineage>
</organism>
<accession>A0AAW6TRM0</accession>
<protein>
    <recommendedName>
        <fullName evidence="4">GOLD domain-containing protein</fullName>
    </recommendedName>
</protein>
<evidence type="ECO:0000313" key="2">
    <source>
        <dbReference type="EMBL" id="MDI5949757.1"/>
    </source>
</evidence>
<keyword evidence="3" id="KW-1185">Reference proteome</keyword>
<dbReference type="PROSITE" id="PS51257">
    <property type="entry name" value="PROKAR_LIPOPROTEIN"/>
    <property type="match status" value="1"/>
</dbReference>
<gene>
    <name evidence="2" type="ORF">QLS97_08855</name>
</gene>
<dbReference type="Proteomes" id="UP001228643">
    <property type="component" value="Unassembled WGS sequence"/>
</dbReference>